<reference evidence="1 2" key="1">
    <citation type="submission" date="2023-03" db="EMBL/GenBank/DDBJ databases">
        <title>Isolation and description of six Streptomyces strains from soil environments, able to metabolize different microbial glucans.</title>
        <authorList>
            <person name="Widen T."/>
            <person name="Larsbrink J."/>
        </authorList>
    </citation>
    <scope>NUCLEOTIDE SEQUENCE [LARGE SCALE GENOMIC DNA]</scope>
    <source>
        <strain evidence="1 2">Alt2</strain>
    </source>
</reference>
<accession>A0ABY9IIG6</accession>
<evidence type="ECO:0000313" key="1">
    <source>
        <dbReference type="EMBL" id="WLQ54254.1"/>
    </source>
</evidence>
<protein>
    <submittedName>
        <fullName evidence="1">Uncharacterized protein</fullName>
    </submittedName>
</protein>
<organism evidence="1 2">
    <name type="scientific">Streptomyces poriferorum</name>
    <dbReference type="NCBI Taxonomy" id="2798799"/>
    <lineage>
        <taxon>Bacteria</taxon>
        <taxon>Bacillati</taxon>
        <taxon>Actinomycetota</taxon>
        <taxon>Actinomycetes</taxon>
        <taxon>Kitasatosporales</taxon>
        <taxon>Streptomycetaceae</taxon>
        <taxon>Streptomyces</taxon>
    </lineage>
</organism>
<name>A0ABY9IIG6_9ACTN</name>
<dbReference type="Proteomes" id="UP001235744">
    <property type="component" value="Chromosome"/>
</dbReference>
<proteinExistence type="predicted"/>
<evidence type="ECO:0000313" key="2">
    <source>
        <dbReference type="Proteomes" id="UP001235744"/>
    </source>
</evidence>
<gene>
    <name evidence="1" type="ORF">P8A19_01835</name>
</gene>
<sequence length="368" mass="41461">MADALTSAENPYPVLGWLRRSPSAKALAQLAGRAEPLTHELLDALPQSTTTRHVRSLLVVAGVLPERNEHLARLERWVTYTLPALPGHQAIVIRPFAEWHVVRDARRRAARDRYSNGAASGDIKDIQAAIRFLTWLDEREQQLGSLNQEEFDYWLTSYPTQRVAIGSFIRWTTTRRLTSPLELPKRGGAFAVNFQTADEYDQQLRRCLNDTTLPREVRIIGALVRLYALPVTKITEITTDRFHQDGTGSYLTIDRHPVLLPPRLGHLIKDQIAQPRTATRVSRALDEASPYLLPGNFPHRPRNPRGVGNLLNRHGLPVLSARNTAMIEAVTTLPPIVIADLFGLHPSTAEAWARYANNSWTHYLAARM</sequence>
<dbReference type="EMBL" id="CP120988">
    <property type="protein sequence ID" value="WLQ54254.1"/>
    <property type="molecule type" value="Genomic_DNA"/>
</dbReference>
<keyword evidence="2" id="KW-1185">Reference proteome</keyword>
<dbReference type="RefSeq" id="WP_306105555.1">
    <property type="nucleotide sequence ID" value="NZ_CP120988.1"/>
</dbReference>